<feature type="domain" description="Reverse transcriptase" evidence="1">
    <location>
        <begin position="81"/>
        <end position="205"/>
    </location>
</feature>
<reference evidence="2" key="1">
    <citation type="submission" date="2020-09" db="EMBL/GenBank/DDBJ databases">
        <title>Genome-Enabled Discovery of Anthraquinone Biosynthesis in Senna tora.</title>
        <authorList>
            <person name="Kang S.-H."/>
            <person name="Pandey R.P."/>
            <person name="Lee C.-M."/>
            <person name="Sim J.-S."/>
            <person name="Jeong J.-T."/>
            <person name="Choi B.-S."/>
            <person name="Jung M."/>
            <person name="Ginzburg D."/>
            <person name="Zhao K."/>
            <person name="Won S.Y."/>
            <person name="Oh T.-J."/>
            <person name="Yu Y."/>
            <person name="Kim N.-H."/>
            <person name="Lee O.R."/>
            <person name="Lee T.-H."/>
            <person name="Bashyal P."/>
            <person name="Kim T.-S."/>
            <person name="Lee W.-H."/>
            <person name="Kawkins C."/>
            <person name="Kim C.-K."/>
            <person name="Kim J.S."/>
            <person name="Ahn B.O."/>
            <person name="Rhee S.Y."/>
            <person name="Sohng J.K."/>
        </authorList>
    </citation>
    <scope>NUCLEOTIDE SEQUENCE</scope>
    <source>
        <tissue evidence="2">Leaf</tissue>
    </source>
</reference>
<dbReference type="Pfam" id="PF00078">
    <property type="entry name" value="RVT_1"/>
    <property type="match status" value="1"/>
</dbReference>
<dbReference type="GO" id="GO:0003964">
    <property type="term" value="F:RNA-directed DNA polymerase activity"/>
    <property type="evidence" value="ECO:0007669"/>
    <property type="project" value="UniProtKB-KW"/>
</dbReference>
<keyword evidence="2" id="KW-0548">Nucleotidyltransferase</keyword>
<dbReference type="Proteomes" id="UP000634136">
    <property type="component" value="Unassembled WGS sequence"/>
</dbReference>
<dbReference type="EMBL" id="JAAIUW010000005">
    <property type="protein sequence ID" value="KAF7831611.1"/>
    <property type="molecule type" value="Genomic_DNA"/>
</dbReference>
<comment type="caution">
    <text evidence="2">The sequence shown here is derived from an EMBL/GenBank/DDBJ whole genome shotgun (WGS) entry which is preliminary data.</text>
</comment>
<keyword evidence="3" id="KW-1185">Reference proteome</keyword>
<name>A0A834U2W2_9FABA</name>
<accession>A0A834U2W2</accession>
<dbReference type="CDD" id="cd01650">
    <property type="entry name" value="RT_nLTR_like"/>
    <property type="match status" value="1"/>
</dbReference>
<dbReference type="SUPFAM" id="SSF56672">
    <property type="entry name" value="DNA/RNA polymerases"/>
    <property type="match status" value="1"/>
</dbReference>
<sequence>MGISEEDNEGLMRRVSEDEVRRAAFDLGAMKAPGPDGFSGKFCHSAWSVVGDQVVSSIMEFLNGNGSIEGLNETNIVIIPKVDKPESVKQYRPISLCNFSYKIVFKVMVNRLKNILPRIVSEQQRAFVKGRLIQDNIVIAHEVYHYSKNRASKGRFELAMKIDMAKAYDRVEWDFLEKVLLKLGFCDGWVRKVMMCVKSVKYNVLVGGRLVADFVPKRGLRQDDSLLFLNASKGDCEVVADILRRYCEASGISEACNPDRYLGLPTLWERSKKVALSFVKDKMMRKIEGWKYNTLSQAGREVLIKSVAATVPGFSMGIFKFPKGFCKELDAALARFWWGSKNGEGKIHWKAWSKLTRPKRDGGLGFREFEAFNNALLAKMAWRLVTFPNELWARVIKGIYFPNMDFLIAKKGSRASWGWSSLLVGRDTLMLGLGWKLGNGESIKISSDKWLPSLENFHINSPLPSQEWVDKRVASIIVNGKWSLGLLKNVLSKEEVAAIESLPVPCSVFQDEKAWLYENRGEYSVKTGYHVAKGRLDVAVSSKPSSSFVIPAGL</sequence>
<proteinExistence type="predicted"/>
<evidence type="ECO:0000259" key="1">
    <source>
        <dbReference type="Pfam" id="PF00078"/>
    </source>
</evidence>
<dbReference type="AlphaFoldDB" id="A0A834U2W2"/>
<dbReference type="OrthoDB" id="1435625at2759"/>
<protein>
    <submittedName>
        <fullName evidence="2">Reverse transcriptase</fullName>
    </submittedName>
</protein>
<dbReference type="PANTHER" id="PTHR33116:SF86">
    <property type="entry name" value="REVERSE TRANSCRIPTASE DOMAIN-CONTAINING PROTEIN"/>
    <property type="match status" value="1"/>
</dbReference>
<evidence type="ECO:0000313" key="3">
    <source>
        <dbReference type="Proteomes" id="UP000634136"/>
    </source>
</evidence>
<evidence type="ECO:0000313" key="2">
    <source>
        <dbReference type="EMBL" id="KAF7831611.1"/>
    </source>
</evidence>
<dbReference type="InterPro" id="IPR000477">
    <property type="entry name" value="RT_dom"/>
</dbReference>
<dbReference type="PANTHER" id="PTHR33116">
    <property type="entry name" value="REVERSE TRANSCRIPTASE ZINC-BINDING DOMAIN-CONTAINING PROTEIN-RELATED-RELATED"/>
    <property type="match status" value="1"/>
</dbReference>
<keyword evidence="2" id="KW-0695">RNA-directed DNA polymerase</keyword>
<gene>
    <name evidence="2" type="ORF">G2W53_013944</name>
</gene>
<organism evidence="2 3">
    <name type="scientific">Senna tora</name>
    <dbReference type="NCBI Taxonomy" id="362788"/>
    <lineage>
        <taxon>Eukaryota</taxon>
        <taxon>Viridiplantae</taxon>
        <taxon>Streptophyta</taxon>
        <taxon>Embryophyta</taxon>
        <taxon>Tracheophyta</taxon>
        <taxon>Spermatophyta</taxon>
        <taxon>Magnoliopsida</taxon>
        <taxon>eudicotyledons</taxon>
        <taxon>Gunneridae</taxon>
        <taxon>Pentapetalae</taxon>
        <taxon>rosids</taxon>
        <taxon>fabids</taxon>
        <taxon>Fabales</taxon>
        <taxon>Fabaceae</taxon>
        <taxon>Caesalpinioideae</taxon>
        <taxon>Cassia clade</taxon>
        <taxon>Senna</taxon>
    </lineage>
</organism>
<dbReference type="InterPro" id="IPR043502">
    <property type="entry name" value="DNA/RNA_pol_sf"/>
</dbReference>
<keyword evidence="2" id="KW-0808">Transferase</keyword>